<protein>
    <recommendedName>
        <fullName evidence="4">Cora-domain-containing protein</fullName>
    </recommendedName>
</protein>
<dbReference type="Proteomes" id="UP000241546">
    <property type="component" value="Unassembled WGS sequence"/>
</dbReference>
<keyword evidence="1" id="KW-1133">Transmembrane helix</keyword>
<evidence type="ECO:0000313" key="2">
    <source>
        <dbReference type="EMBL" id="PTB70809.1"/>
    </source>
</evidence>
<keyword evidence="1" id="KW-0472">Membrane</keyword>
<proteinExistence type="predicted"/>
<name>A0A2T4BNH6_9HYPO</name>
<gene>
    <name evidence="2" type="ORF">BBK36DRAFT_1108044</name>
</gene>
<evidence type="ECO:0000313" key="3">
    <source>
        <dbReference type="Proteomes" id="UP000241546"/>
    </source>
</evidence>
<reference evidence="3" key="1">
    <citation type="submission" date="2016-07" db="EMBL/GenBank/DDBJ databases">
        <title>Multiple horizontal gene transfer events from other fungi enriched the ability of initially mycotrophic Trichoderma (Ascomycota) to feed on dead plant biomass.</title>
        <authorList>
            <consortium name="DOE Joint Genome Institute"/>
            <person name="Atanasova L."/>
            <person name="Chenthamara K."/>
            <person name="Zhang J."/>
            <person name="Grujic M."/>
            <person name="Henrissat B."/>
            <person name="Kuo A."/>
            <person name="Aerts A."/>
            <person name="Salamov A."/>
            <person name="Lipzen A."/>
            <person name="Labutti K."/>
            <person name="Barry K."/>
            <person name="Miao Y."/>
            <person name="Rahimi M.J."/>
            <person name="Shen Q."/>
            <person name="Grigoriev I.V."/>
            <person name="Kubicek C.P."/>
            <person name="Druzhinina I.S."/>
        </authorList>
    </citation>
    <scope>NUCLEOTIDE SEQUENCE [LARGE SCALE GENOMIC DNA]</scope>
    <source>
        <strain evidence="3">TUCIM 6016</strain>
    </source>
</reference>
<dbReference type="EMBL" id="KZ680207">
    <property type="protein sequence ID" value="PTB70809.1"/>
    <property type="molecule type" value="Genomic_DNA"/>
</dbReference>
<feature type="transmembrane region" description="Helical" evidence="1">
    <location>
        <begin position="355"/>
        <end position="375"/>
    </location>
</feature>
<keyword evidence="3" id="KW-1185">Reference proteome</keyword>
<accession>A0A2T4BNH6</accession>
<feature type="transmembrane region" description="Helical" evidence="1">
    <location>
        <begin position="387"/>
        <end position="405"/>
    </location>
</feature>
<dbReference type="OrthoDB" id="5392974at2759"/>
<organism evidence="2 3">
    <name type="scientific">Trichoderma citrinoviride</name>
    <dbReference type="NCBI Taxonomy" id="58853"/>
    <lineage>
        <taxon>Eukaryota</taxon>
        <taxon>Fungi</taxon>
        <taxon>Dikarya</taxon>
        <taxon>Ascomycota</taxon>
        <taxon>Pezizomycotina</taxon>
        <taxon>Sordariomycetes</taxon>
        <taxon>Hypocreomycetidae</taxon>
        <taxon>Hypocreales</taxon>
        <taxon>Hypocreaceae</taxon>
        <taxon>Trichoderma</taxon>
    </lineage>
</organism>
<feature type="transmembrane region" description="Helical" evidence="1">
    <location>
        <begin position="417"/>
        <end position="438"/>
    </location>
</feature>
<evidence type="ECO:0008006" key="4">
    <source>
        <dbReference type="Google" id="ProtNLM"/>
    </source>
</evidence>
<dbReference type="RefSeq" id="XP_024754129.1">
    <property type="nucleotide sequence ID" value="XM_024889328.1"/>
</dbReference>
<dbReference type="GeneID" id="36597447"/>
<dbReference type="AlphaFoldDB" id="A0A2T4BNH6"/>
<evidence type="ECO:0000256" key="1">
    <source>
        <dbReference type="SAM" id="Phobius"/>
    </source>
</evidence>
<keyword evidence="1" id="KW-0812">Transmembrane</keyword>
<sequence length="450" mass="51090">MKQREIVNSDELEAALQEREGWQGMWPAVRVIDFRGGTIVEDCAFDSAVDLEIFLLRLILLETRQVTPSSRGPWQGEVLSAAVNPSMLRCLRQHAGLFDTFIEATCGIGHWYSAKHVCYGSTSLSSDIQNPEEVPKRFETDIIICVSCVDIFYEYIPQEKRHSCTQLSTDFQSTTYFFLDLPAPVLARFMRDVAEDGGELSTRFFYLDTLIADEAMRTWQKDIALKRTALKSLDQTVEHSKVDNQSIHELHALAREWHILARNLSDYAALLEFFKSAASRYHTLSATHHGSTTPNGAMLGGSLEYLVSSCQSLTYLVSDYSGRTKTRIDLLYHLANQAESQSTRELAELARQDSAAMLTIAAVTLLFLPGTFIAVRTLTFPWTAKHPLRLIVCIQSILSTTIFNFADGEMQVYRKWWVFPVTVVPFTILVFAIWFAWLGRKRGGQKHRYM</sequence>